<dbReference type="EMBL" id="CP000440">
    <property type="protein sequence ID" value="ABI87965.1"/>
    <property type="molecule type" value="Genomic_DNA"/>
</dbReference>
<evidence type="ECO:0000313" key="1">
    <source>
        <dbReference type="EMBL" id="ABI87965.1"/>
    </source>
</evidence>
<dbReference type="AlphaFoldDB" id="Q0BD08"/>
<reference evidence="1" key="1">
    <citation type="submission" date="2009-01" db="EMBL/GenBank/DDBJ databases">
        <title>Complete sequence of Chromosome 1 of Burkholderia cepacia AMMD.</title>
        <authorList>
            <consortium name="US DOE Joint Genome Institute"/>
            <person name="Copeland A."/>
            <person name="Lucas S."/>
            <person name="Lapidus A."/>
            <person name="Barry K."/>
            <person name="Detter J.C."/>
            <person name="Glavina del Rio T."/>
            <person name="Hammon N."/>
            <person name="Israni S."/>
            <person name="Pitluck S."/>
            <person name="Bruce D."/>
            <person name="Chain P."/>
            <person name="Malfatti S."/>
            <person name="Shin M."/>
            <person name="Vergez L."/>
            <person name="Schmutz J."/>
            <person name="Larimer F."/>
            <person name="Land M."/>
            <person name="Hauser L."/>
            <person name="Kyrpides N."/>
            <person name="Kim E."/>
            <person name="Parke J."/>
            <person name="Coenye T."/>
            <person name="Konstantinidis K."/>
            <person name="Ramette A."/>
            <person name="Tiedje J."/>
            <person name="Richardson P."/>
        </authorList>
    </citation>
    <scope>NUCLEOTIDE SEQUENCE [LARGE SCALE GENOMIC DNA]</scope>
    <source>
        <strain evidence="1">AMMD</strain>
    </source>
</reference>
<organism evidence="1 2">
    <name type="scientific">Burkholderia ambifaria (strain ATCC BAA-244 / DSM 16087 / CCUG 44356 / LMG 19182 / AMMD)</name>
    <name type="common">Burkholderia cepacia (strain AMMD)</name>
    <dbReference type="NCBI Taxonomy" id="339670"/>
    <lineage>
        <taxon>Bacteria</taxon>
        <taxon>Pseudomonadati</taxon>
        <taxon>Pseudomonadota</taxon>
        <taxon>Betaproteobacteria</taxon>
        <taxon>Burkholderiales</taxon>
        <taxon>Burkholderiaceae</taxon>
        <taxon>Burkholderia</taxon>
        <taxon>Burkholderia cepacia complex</taxon>
    </lineage>
</organism>
<accession>Q0BD08</accession>
<proteinExistence type="predicted"/>
<dbReference type="KEGG" id="bam:Bamb_2409"/>
<evidence type="ECO:0000313" key="2">
    <source>
        <dbReference type="Proteomes" id="UP000000662"/>
    </source>
</evidence>
<gene>
    <name evidence="1" type="ordered locus">Bamb_2409</name>
</gene>
<dbReference type="Proteomes" id="UP000000662">
    <property type="component" value="Chromosome 1"/>
</dbReference>
<protein>
    <submittedName>
        <fullName evidence="1">Uncharacterized protein</fullName>
    </submittedName>
</protein>
<sequence length="234" mass="25937">MIFEEHMNFYKLKEAATAIAAVLYPANSGEESEGPRQDAERSYLAALQHAVCEDEIVYRDPGSKLPIHQDGIAAFMTSHWCVVSVADLNAWLQAKGIGVQVPSVSSDSDHMDESADTTQEAGVVEPDWPTSAQLADALGPYLVDGRDGEWLKRRLNDADRYADLLKYRRKEGRRPVARWNAGGVTVYLIALKELTWKGAKAALEKHYPDSLGVLDGLGQREEKAPAQWFPTTHD</sequence>
<name>Q0BD08_BURCM</name>
<keyword evidence="2" id="KW-1185">Reference proteome</keyword>